<proteinExistence type="predicted"/>
<reference evidence="2 3" key="1">
    <citation type="submission" date="2020-01" db="EMBL/GenBank/DDBJ databases">
        <authorList>
            <consortium name="DOE Joint Genome Institute"/>
            <person name="Haridas S."/>
            <person name="Albert R."/>
            <person name="Binder M."/>
            <person name="Bloem J."/>
            <person name="Labutti K."/>
            <person name="Salamov A."/>
            <person name="Andreopoulos B."/>
            <person name="Baker S.E."/>
            <person name="Barry K."/>
            <person name="Bills G."/>
            <person name="Bluhm B.H."/>
            <person name="Cannon C."/>
            <person name="Castanera R."/>
            <person name="Culley D.E."/>
            <person name="Daum C."/>
            <person name="Ezra D."/>
            <person name="Gonzalez J.B."/>
            <person name="Henrissat B."/>
            <person name="Kuo A."/>
            <person name="Liang C."/>
            <person name="Lipzen A."/>
            <person name="Lutzoni F."/>
            <person name="Magnuson J."/>
            <person name="Mondo S."/>
            <person name="Nolan M."/>
            <person name="Ohm R."/>
            <person name="Pangilinan J."/>
            <person name="Park H.-J.H."/>
            <person name="Ramirez L."/>
            <person name="Alfaro M."/>
            <person name="Sun H."/>
            <person name="Tritt A."/>
            <person name="Yoshinaga Y."/>
            <person name="Zwiers L.-H.L."/>
            <person name="Turgeon B.G."/>
            <person name="Goodwin S.B."/>
            <person name="Spatafora J.W."/>
            <person name="Crous P.W."/>
            <person name="Grigoriev I.V."/>
        </authorList>
    </citation>
    <scope>NUCLEOTIDE SEQUENCE [LARGE SCALE GENOMIC DNA]</scope>
    <source>
        <strain evidence="2 3">CBS 611.86</strain>
    </source>
</reference>
<accession>A0A7C8IEU9</accession>
<comment type="caution">
    <text evidence="2">The sequence shown here is derived from an EMBL/GenBank/DDBJ whole genome shotgun (WGS) entry which is preliminary data.</text>
</comment>
<gene>
    <name evidence="2" type="ORF">BDV95DRAFT_5704</name>
</gene>
<evidence type="ECO:0000313" key="3">
    <source>
        <dbReference type="Proteomes" id="UP000481861"/>
    </source>
</evidence>
<evidence type="ECO:0000313" key="2">
    <source>
        <dbReference type="EMBL" id="KAF2877889.1"/>
    </source>
</evidence>
<feature type="region of interest" description="Disordered" evidence="1">
    <location>
        <begin position="1"/>
        <end position="32"/>
    </location>
</feature>
<dbReference type="Proteomes" id="UP000481861">
    <property type="component" value="Unassembled WGS sequence"/>
</dbReference>
<organism evidence="2 3">
    <name type="scientific">Massariosphaeria phaeospora</name>
    <dbReference type="NCBI Taxonomy" id="100035"/>
    <lineage>
        <taxon>Eukaryota</taxon>
        <taxon>Fungi</taxon>
        <taxon>Dikarya</taxon>
        <taxon>Ascomycota</taxon>
        <taxon>Pezizomycotina</taxon>
        <taxon>Dothideomycetes</taxon>
        <taxon>Pleosporomycetidae</taxon>
        <taxon>Pleosporales</taxon>
        <taxon>Pleosporales incertae sedis</taxon>
        <taxon>Massariosphaeria</taxon>
    </lineage>
</organism>
<dbReference type="EMBL" id="JAADJZ010000001">
    <property type="protein sequence ID" value="KAF2877889.1"/>
    <property type="molecule type" value="Genomic_DNA"/>
</dbReference>
<dbReference type="AlphaFoldDB" id="A0A7C8IEU9"/>
<evidence type="ECO:0000256" key="1">
    <source>
        <dbReference type="SAM" id="MobiDB-lite"/>
    </source>
</evidence>
<sequence length="172" mass="19659">MASHNPHSGLFSAPAPQVRDPHSTASWREAVRTGPGPSVMTAKLVLTSDIVPESEASNGTLLRFLLTSSSLQSFYHHGRRNNIRWLREQRIRMARTLSTHIPYEMLREKHLVLHSNYAYTVFALQCCCRKALKGGSYPTRCWSQSSFSTCWTDTRISSLRCDLLEWRTYSIQ</sequence>
<protein>
    <submittedName>
        <fullName evidence="2">Uncharacterized protein</fullName>
    </submittedName>
</protein>
<name>A0A7C8IEU9_9PLEO</name>
<keyword evidence="3" id="KW-1185">Reference proteome</keyword>